<sequence length="534" mass="59215">MELETKDTQKSREFSNKNRDGRGSNFEEAISACGYGKFHYLLLLVIIPASWASVLDSSNMSMILPSAECDLDLTLYHKGILNGISYAGMVSSALLWGFMADVFGRRPILLYGFLADGICNLLCGFSQNFATIVIFKFISGFIVSGPYATIMTYCAEFYCTKDRPRITLAIGFTCFAGCIVNAAMAWLIIPRNWYFQFGDDSFIYNSWRIYLSSCGLPILIGALGLSFFPESPKFLMSQGRNEEALSIFRSIYVMNKKKSAETYSIKVLENELTDEIPVSVTETRAYPKSFKNVICQGLLQMKPLFMGSNLMRLLLMVTIQFGGMLCANTLRLWQPQLFATLNHYQGNASGGALNLTFCEILDTTNIKVIKIENIHETEPECIVKHVDSTVYIFTLLVSTAITICLLLATALVNIVNNKNLLILCFVISTSSILLLNWASHYTVIILLTSFFVGLMSTTTTLVISVTVNLFPTSLRTMAVSLAMMVGRIGALSGNVLFPIFLDYGCIVTVISLAVILIVSLVLTIFIPKSKNNVK</sequence>
<dbReference type="EMBL" id="JBJJXI010000117">
    <property type="protein sequence ID" value="KAL3390362.1"/>
    <property type="molecule type" value="Genomic_DNA"/>
</dbReference>
<evidence type="ECO:0000256" key="1">
    <source>
        <dbReference type="ARBA" id="ARBA00004141"/>
    </source>
</evidence>
<dbReference type="PANTHER" id="PTHR23511">
    <property type="entry name" value="SYNAPTIC VESICLE GLYCOPROTEIN 2"/>
    <property type="match status" value="1"/>
</dbReference>
<keyword evidence="11" id="KW-1185">Reference proteome</keyword>
<dbReference type="InterPro" id="IPR036259">
    <property type="entry name" value="MFS_trans_sf"/>
</dbReference>
<evidence type="ECO:0000256" key="3">
    <source>
        <dbReference type="ARBA" id="ARBA00022448"/>
    </source>
</evidence>
<evidence type="ECO:0000256" key="4">
    <source>
        <dbReference type="ARBA" id="ARBA00022692"/>
    </source>
</evidence>
<feature type="transmembrane region" description="Helical" evidence="8">
    <location>
        <begin position="75"/>
        <end position="96"/>
    </location>
</feature>
<dbReference type="GO" id="GO:0016020">
    <property type="term" value="C:membrane"/>
    <property type="evidence" value="ECO:0007669"/>
    <property type="project" value="UniProtKB-SubCell"/>
</dbReference>
<dbReference type="PROSITE" id="PS50850">
    <property type="entry name" value="MFS"/>
    <property type="match status" value="1"/>
</dbReference>
<gene>
    <name evidence="10" type="ORF">TKK_014532</name>
</gene>
<evidence type="ECO:0000256" key="2">
    <source>
        <dbReference type="ARBA" id="ARBA00008335"/>
    </source>
</evidence>
<evidence type="ECO:0000256" key="8">
    <source>
        <dbReference type="SAM" id="Phobius"/>
    </source>
</evidence>
<comment type="subcellular location">
    <subcellularLocation>
        <location evidence="1">Membrane</location>
        <topology evidence="1">Multi-pass membrane protein</topology>
    </subcellularLocation>
</comment>
<keyword evidence="3" id="KW-0813">Transport</keyword>
<dbReference type="InterPro" id="IPR005828">
    <property type="entry name" value="MFS_sugar_transport-like"/>
</dbReference>
<dbReference type="InterPro" id="IPR011701">
    <property type="entry name" value="MFS"/>
</dbReference>
<keyword evidence="6 8" id="KW-0472">Membrane</keyword>
<evidence type="ECO:0000313" key="10">
    <source>
        <dbReference type="EMBL" id="KAL3390362.1"/>
    </source>
</evidence>
<keyword evidence="5 8" id="KW-1133">Transmembrane helix</keyword>
<dbReference type="AlphaFoldDB" id="A0ABD2WBL8"/>
<evidence type="ECO:0000259" key="9">
    <source>
        <dbReference type="PROSITE" id="PS50850"/>
    </source>
</evidence>
<feature type="transmembrane region" description="Helical" evidence="8">
    <location>
        <begin position="390"/>
        <end position="412"/>
    </location>
</feature>
<protein>
    <recommendedName>
        <fullName evidence="9">Major facilitator superfamily (MFS) profile domain-containing protein</fullName>
    </recommendedName>
</protein>
<evidence type="ECO:0000256" key="6">
    <source>
        <dbReference type="ARBA" id="ARBA00023136"/>
    </source>
</evidence>
<organism evidence="10 11">
    <name type="scientific">Trichogramma kaykai</name>
    <dbReference type="NCBI Taxonomy" id="54128"/>
    <lineage>
        <taxon>Eukaryota</taxon>
        <taxon>Metazoa</taxon>
        <taxon>Ecdysozoa</taxon>
        <taxon>Arthropoda</taxon>
        <taxon>Hexapoda</taxon>
        <taxon>Insecta</taxon>
        <taxon>Pterygota</taxon>
        <taxon>Neoptera</taxon>
        <taxon>Endopterygota</taxon>
        <taxon>Hymenoptera</taxon>
        <taxon>Apocrita</taxon>
        <taxon>Proctotrupomorpha</taxon>
        <taxon>Chalcidoidea</taxon>
        <taxon>Trichogrammatidae</taxon>
        <taxon>Trichogramma</taxon>
    </lineage>
</organism>
<evidence type="ECO:0000256" key="5">
    <source>
        <dbReference type="ARBA" id="ARBA00022989"/>
    </source>
</evidence>
<feature type="transmembrane region" description="Helical" evidence="8">
    <location>
        <begin position="506"/>
        <end position="526"/>
    </location>
</feature>
<accession>A0ABD2WBL8</accession>
<dbReference type="Pfam" id="PF07690">
    <property type="entry name" value="MFS_1"/>
    <property type="match status" value="1"/>
</dbReference>
<proteinExistence type="inferred from homology"/>
<dbReference type="Proteomes" id="UP001627154">
    <property type="component" value="Unassembled WGS sequence"/>
</dbReference>
<dbReference type="Gene3D" id="1.20.1250.20">
    <property type="entry name" value="MFS general substrate transporter like domains"/>
    <property type="match status" value="1"/>
</dbReference>
<feature type="transmembrane region" description="Helical" evidence="8">
    <location>
        <begin position="419"/>
        <end position="438"/>
    </location>
</feature>
<feature type="transmembrane region" description="Helical" evidence="8">
    <location>
        <begin position="166"/>
        <end position="189"/>
    </location>
</feature>
<feature type="transmembrane region" description="Helical" evidence="8">
    <location>
        <begin position="108"/>
        <end position="127"/>
    </location>
</feature>
<comment type="caution">
    <text evidence="10">The sequence shown here is derived from an EMBL/GenBank/DDBJ whole genome shotgun (WGS) entry which is preliminary data.</text>
</comment>
<feature type="transmembrane region" description="Helical" evidence="8">
    <location>
        <begin position="444"/>
        <end position="470"/>
    </location>
</feature>
<comment type="similarity">
    <text evidence="2">Belongs to the major facilitator superfamily.</text>
</comment>
<evidence type="ECO:0000313" key="11">
    <source>
        <dbReference type="Proteomes" id="UP001627154"/>
    </source>
</evidence>
<feature type="transmembrane region" description="Helical" evidence="8">
    <location>
        <begin position="209"/>
        <end position="228"/>
    </location>
</feature>
<dbReference type="Pfam" id="PF00083">
    <property type="entry name" value="Sugar_tr"/>
    <property type="match status" value="1"/>
</dbReference>
<feature type="transmembrane region" description="Helical" evidence="8">
    <location>
        <begin position="38"/>
        <end position="55"/>
    </location>
</feature>
<keyword evidence="4 8" id="KW-0812">Transmembrane</keyword>
<dbReference type="SUPFAM" id="SSF103473">
    <property type="entry name" value="MFS general substrate transporter"/>
    <property type="match status" value="1"/>
</dbReference>
<name>A0ABD2WBL8_9HYME</name>
<feature type="domain" description="Major facilitator superfamily (MFS) profile" evidence="9">
    <location>
        <begin position="42"/>
        <end position="531"/>
    </location>
</feature>
<dbReference type="InterPro" id="IPR020846">
    <property type="entry name" value="MFS_dom"/>
</dbReference>
<reference evidence="10 11" key="1">
    <citation type="journal article" date="2024" name="bioRxiv">
        <title>A reference genome for Trichogramma kaykai: A tiny desert-dwelling parasitoid wasp with competing sex-ratio distorters.</title>
        <authorList>
            <person name="Culotta J."/>
            <person name="Lindsey A.R."/>
        </authorList>
    </citation>
    <scope>NUCLEOTIDE SEQUENCE [LARGE SCALE GENOMIC DNA]</scope>
    <source>
        <strain evidence="10 11">KSX58</strain>
    </source>
</reference>
<feature type="transmembrane region" description="Helical" evidence="8">
    <location>
        <begin position="133"/>
        <end position="154"/>
    </location>
</feature>
<evidence type="ECO:0000256" key="7">
    <source>
        <dbReference type="SAM" id="MobiDB-lite"/>
    </source>
</evidence>
<feature type="region of interest" description="Disordered" evidence="7">
    <location>
        <begin position="1"/>
        <end position="21"/>
    </location>
</feature>
<feature type="transmembrane region" description="Helical" evidence="8">
    <location>
        <begin position="310"/>
        <end position="333"/>
    </location>
</feature>
<feature type="transmembrane region" description="Helical" evidence="8">
    <location>
        <begin position="477"/>
        <end position="500"/>
    </location>
</feature>
<dbReference type="PANTHER" id="PTHR23511:SF36">
    <property type="entry name" value="EG:BACR7A4.13 PROTEIN-RELATED"/>
    <property type="match status" value="1"/>
</dbReference>